<keyword evidence="2" id="KW-0472">Membrane</keyword>
<evidence type="ECO:0000313" key="4">
    <source>
        <dbReference type="Proteomes" id="UP000058925"/>
    </source>
</evidence>
<name>A0A654LYJ4_9ARCH</name>
<feature type="compositionally biased region" description="Low complexity" evidence="1">
    <location>
        <begin position="111"/>
        <end position="195"/>
    </location>
</feature>
<dbReference type="KEGG" id="taa:NMY3_01136"/>
<sequence>MVDMKHKPSNYSNLPFSIFLFVVFTVSTLYFLGYQQNNSVYALNQQDYKRYFHFVSEQDTECTENLPEEQTQMSESVCMQICPTDPTSAIPEQCVQQQPQGEDQSSKEEQQQPPLDQQQQQPPLDQQQQQPPLDQQQQQPPLDQQQQQPPLDQQQQQPPLDQQQQQPPLDQQQQQPPLDQQQQQPPLDQQQQQQPESDFTSPNNASTNKFVGVQNFGPSSSTNVNFSPASECYRDLTGKWIGNDGGKYYIRQIDKTVWWFGFNTLSIGEGFSNVFHGIRSGNGSGDPTIFGQWQDVPLGGTKGSGSFDIQIDPTGTKLTKFNSNGDFFGASEWTKSDPCSRISSGDITGPSGEVLKH</sequence>
<dbReference type="EMBL" id="CP012850">
    <property type="protein sequence ID" value="ALI35341.1"/>
    <property type="molecule type" value="Genomic_DNA"/>
</dbReference>
<evidence type="ECO:0000256" key="1">
    <source>
        <dbReference type="SAM" id="MobiDB-lite"/>
    </source>
</evidence>
<protein>
    <submittedName>
        <fullName evidence="3">Uncharacterized protein</fullName>
    </submittedName>
</protein>
<reference evidence="4" key="1">
    <citation type="submission" date="2015-10" db="EMBL/GenBank/DDBJ databases">
        <title>Niche specialization of a soil ammonia-oxidizing archaeon, Candidatus Nitrosocosmicus oleophilus.</title>
        <authorList>
            <person name="Jung M.-Y."/>
            <person name="Rhee S.-K."/>
        </authorList>
    </citation>
    <scope>NUCLEOTIDE SEQUENCE [LARGE SCALE GENOMIC DNA]</scope>
    <source>
        <strain evidence="4">MY3</strain>
    </source>
</reference>
<evidence type="ECO:0000256" key="2">
    <source>
        <dbReference type="SAM" id="Phobius"/>
    </source>
</evidence>
<feature type="region of interest" description="Disordered" evidence="1">
    <location>
        <begin position="93"/>
        <end position="224"/>
    </location>
</feature>
<proteinExistence type="predicted"/>
<feature type="region of interest" description="Disordered" evidence="1">
    <location>
        <begin position="337"/>
        <end position="357"/>
    </location>
</feature>
<keyword evidence="4" id="KW-1185">Reference proteome</keyword>
<organism evidence="3 4">
    <name type="scientific">Candidatus Nitrosocosmicus oleophilus</name>
    <dbReference type="NCBI Taxonomy" id="1353260"/>
    <lineage>
        <taxon>Archaea</taxon>
        <taxon>Nitrososphaerota</taxon>
        <taxon>Nitrososphaeria</taxon>
        <taxon>Nitrososphaerales</taxon>
        <taxon>Nitrososphaeraceae</taxon>
        <taxon>Candidatus Nitrosocosmicus</taxon>
    </lineage>
</organism>
<evidence type="ECO:0000313" key="3">
    <source>
        <dbReference type="EMBL" id="ALI35341.1"/>
    </source>
</evidence>
<keyword evidence="2" id="KW-1133">Transmembrane helix</keyword>
<dbReference type="AlphaFoldDB" id="A0A654LYJ4"/>
<feature type="compositionally biased region" description="Polar residues" evidence="1">
    <location>
        <begin position="196"/>
        <end position="209"/>
    </location>
</feature>
<feature type="transmembrane region" description="Helical" evidence="2">
    <location>
        <begin position="12"/>
        <end position="32"/>
    </location>
</feature>
<dbReference type="Proteomes" id="UP000058925">
    <property type="component" value="Chromosome"/>
</dbReference>
<feature type="compositionally biased region" description="Polar residues" evidence="1">
    <location>
        <begin position="94"/>
        <end position="103"/>
    </location>
</feature>
<accession>A0A654LYJ4</accession>
<gene>
    <name evidence="3" type="ORF">NMY3_01136</name>
</gene>
<keyword evidence="2" id="KW-0812">Transmembrane</keyword>